<proteinExistence type="predicted"/>
<evidence type="ECO:0000256" key="2">
    <source>
        <dbReference type="ARBA" id="ARBA00022525"/>
    </source>
</evidence>
<gene>
    <name evidence="9" type="ORF">C0J50_11275</name>
</gene>
<dbReference type="FunFam" id="3.10.250.10:FF:000012">
    <property type="entry name" value="CD163 molecule like 1"/>
    <property type="match status" value="1"/>
</dbReference>
<feature type="domain" description="SRCR" evidence="8">
    <location>
        <begin position="1"/>
        <end position="26"/>
    </location>
</feature>
<protein>
    <submittedName>
        <fullName evidence="9">Scavenger receptor cysteine-rich type 1 protein M130-like isoform X2</fullName>
    </submittedName>
</protein>
<organism evidence="9 10">
    <name type="scientific">Silurus asotus</name>
    <name type="common">Amur catfish</name>
    <name type="synonym">Parasilurus asotus</name>
    <dbReference type="NCBI Taxonomy" id="30991"/>
    <lineage>
        <taxon>Eukaryota</taxon>
        <taxon>Metazoa</taxon>
        <taxon>Chordata</taxon>
        <taxon>Craniata</taxon>
        <taxon>Vertebrata</taxon>
        <taxon>Euteleostomi</taxon>
        <taxon>Actinopterygii</taxon>
        <taxon>Neopterygii</taxon>
        <taxon>Teleostei</taxon>
        <taxon>Ostariophysi</taxon>
        <taxon>Siluriformes</taxon>
        <taxon>Siluridae</taxon>
        <taxon>Silurus</taxon>
    </lineage>
</organism>
<dbReference type="InterPro" id="IPR001190">
    <property type="entry name" value="SRCR"/>
</dbReference>
<comment type="caution">
    <text evidence="7">Lacks conserved residue(s) required for the propagation of feature annotation.</text>
</comment>
<evidence type="ECO:0000256" key="7">
    <source>
        <dbReference type="PROSITE-ProRule" id="PRU00196"/>
    </source>
</evidence>
<feature type="domain" description="SRCR" evidence="8">
    <location>
        <begin position="31"/>
        <end position="128"/>
    </location>
</feature>
<dbReference type="GO" id="GO:0016020">
    <property type="term" value="C:membrane"/>
    <property type="evidence" value="ECO:0007669"/>
    <property type="project" value="InterPro"/>
</dbReference>
<reference evidence="9" key="1">
    <citation type="submission" date="2018-07" db="EMBL/GenBank/DDBJ databases">
        <title>Comparative genomics of catfishes provides insights into carnivory and benthic adaptation.</title>
        <authorList>
            <person name="Zhang Y."/>
            <person name="Wang D."/>
            <person name="Peng Z."/>
            <person name="Zheng S."/>
            <person name="Shao F."/>
            <person name="Tao W."/>
        </authorList>
    </citation>
    <scope>NUCLEOTIDE SEQUENCE</scope>
    <source>
        <strain evidence="9">Chongqing</strain>
    </source>
</reference>
<comment type="subcellular location">
    <subcellularLocation>
        <location evidence="1">Secreted</location>
    </subcellularLocation>
</comment>
<keyword evidence="3" id="KW-0732">Signal</keyword>
<feature type="disulfide bond" evidence="7">
    <location>
        <begin position="199"/>
        <end position="209"/>
    </location>
</feature>
<feature type="disulfide bond" evidence="7">
    <location>
        <begin position="96"/>
        <end position="106"/>
    </location>
</feature>
<dbReference type="Pfam" id="PF00530">
    <property type="entry name" value="SRCR"/>
    <property type="match status" value="2"/>
</dbReference>
<evidence type="ECO:0000256" key="1">
    <source>
        <dbReference type="ARBA" id="ARBA00004613"/>
    </source>
</evidence>
<name>A0AAD5AE05_SILAS</name>
<dbReference type="PRINTS" id="PR00258">
    <property type="entry name" value="SPERACTRCPTR"/>
</dbReference>
<dbReference type="PROSITE" id="PS50287">
    <property type="entry name" value="SRCR_2"/>
    <property type="match status" value="3"/>
</dbReference>
<keyword evidence="6" id="KW-0325">Glycoprotein</keyword>
<keyword evidence="9" id="KW-0675">Receptor</keyword>
<evidence type="ECO:0000256" key="3">
    <source>
        <dbReference type="ARBA" id="ARBA00022729"/>
    </source>
</evidence>
<evidence type="ECO:0000256" key="6">
    <source>
        <dbReference type="ARBA" id="ARBA00023180"/>
    </source>
</evidence>
<evidence type="ECO:0000313" key="10">
    <source>
        <dbReference type="Proteomes" id="UP001205998"/>
    </source>
</evidence>
<keyword evidence="4" id="KW-0677">Repeat</keyword>
<dbReference type="Proteomes" id="UP001205998">
    <property type="component" value="Unassembled WGS sequence"/>
</dbReference>
<dbReference type="SMART" id="SM00202">
    <property type="entry name" value="SR"/>
    <property type="match status" value="2"/>
</dbReference>
<evidence type="ECO:0000313" key="9">
    <source>
        <dbReference type="EMBL" id="KAI5613837.1"/>
    </source>
</evidence>
<comment type="caution">
    <text evidence="9">The sequence shown here is derived from an EMBL/GenBank/DDBJ whole genome shotgun (WGS) entry which is preliminary data.</text>
</comment>
<evidence type="ECO:0000256" key="4">
    <source>
        <dbReference type="ARBA" id="ARBA00022737"/>
    </source>
</evidence>
<sequence length="295" mass="32961">SLWNCRFQLCEEVECGHQEDVGVVCSEFKEIRLTGGCEGNLEVFYNGIWGNVCHNQMDDETVNMVCRELNCGTGGSLINTEARVKSAPNWLDYLKCRKHDSNLWQCPSSPWEQNRCDNSDEVAHITCTEHWSLRLSGGKGSCSGRLEVYHNATWGFVCDDQWNISNAQVVCRQLDCGSVLSADRFGPGEGTVWLNRVKCRGDEIHLWDCHHSLKKHTDCSHAGVTCAGQRGVLTFQHSVSTHYTFLPGLNPYFFFNIINVCVFLNIFVCPDTPASTPSEAPHTPQLVCVVNAALP</sequence>
<dbReference type="SUPFAM" id="SSF56487">
    <property type="entry name" value="SRCR-like"/>
    <property type="match status" value="3"/>
</dbReference>
<dbReference type="EMBL" id="MU561828">
    <property type="protein sequence ID" value="KAI5613837.1"/>
    <property type="molecule type" value="Genomic_DNA"/>
</dbReference>
<keyword evidence="10" id="KW-1185">Reference proteome</keyword>
<dbReference type="InterPro" id="IPR036772">
    <property type="entry name" value="SRCR-like_dom_sf"/>
</dbReference>
<dbReference type="PANTHER" id="PTHR19331">
    <property type="entry name" value="SCAVENGER RECEPTOR DOMAIN-CONTAINING"/>
    <property type="match status" value="1"/>
</dbReference>
<keyword evidence="2" id="KW-0964">Secreted</keyword>
<dbReference type="Gene3D" id="3.10.250.10">
    <property type="entry name" value="SRCR-like domain"/>
    <property type="match status" value="2"/>
</dbReference>
<keyword evidence="5 7" id="KW-1015">Disulfide bond</keyword>
<evidence type="ECO:0000259" key="8">
    <source>
        <dbReference type="PROSITE" id="PS50287"/>
    </source>
</evidence>
<accession>A0AAD5AE05</accession>
<evidence type="ECO:0000256" key="5">
    <source>
        <dbReference type="ARBA" id="ARBA00023157"/>
    </source>
</evidence>
<feature type="non-terminal residue" evidence="9">
    <location>
        <position position="295"/>
    </location>
</feature>
<dbReference type="AlphaFoldDB" id="A0AAD5AE05"/>
<feature type="disulfide bond" evidence="7">
    <location>
        <begin position="66"/>
        <end position="127"/>
    </location>
</feature>
<feature type="domain" description="SRCR" evidence="8">
    <location>
        <begin position="133"/>
        <end position="227"/>
    </location>
</feature>
<dbReference type="FunFam" id="3.10.250.10:FF:000009">
    <property type="entry name" value="WC1"/>
    <property type="match status" value="1"/>
</dbReference>
<dbReference type="PANTHER" id="PTHR19331:SF22">
    <property type="entry name" value="DELETED IN MALIGNANT BRAIN TUMORS 1 PROTEIN"/>
    <property type="match status" value="1"/>
</dbReference>